<comment type="subcellular location">
    <subcellularLocation>
        <location evidence="1">Membrane</location>
        <topology evidence="1">Multi-pass membrane protein</topology>
    </subcellularLocation>
</comment>
<dbReference type="Gene3D" id="1.10.3730.20">
    <property type="match status" value="1"/>
</dbReference>
<dbReference type="InterPro" id="IPR000620">
    <property type="entry name" value="EamA_dom"/>
</dbReference>
<evidence type="ECO:0000256" key="5">
    <source>
        <dbReference type="SAM" id="Phobius"/>
    </source>
</evidence>
<feature type="domain" description="EamA" evidence="6">
    <location>
        <begin position="151"/>
        <end position="280"/>
    </location>
</feature>
<proteinExistence type="predicted"/>
<feature type="transmembrane region" description="Helical" evidence="5">
    <location>
        <begin position="147"/>
        <end position="168"/>
    </location>
</feature>
<keyword evidence="4 5" id="KW-0472">Membrane</keyword>
<dbReference type="Proteomes" id="UP001524569">
    <property type="component" value="Unassembled WGS sequence"/>
</dbReference>
<protein>
    <submittedName>
        <fullName evidence="7">DMT family transporter</fullName>
    </submittedName>
</protein>
<evidence type="ECO:0000256" key="1">
    <source>
        <dbReference type="ARBA" id="ARBA00004141"/>
    </source>
</evidence>
<feature type="transmembrane region" description="Helical" evidence="5">
    <location>
        <begin position="240"/>
        <end position="259"/>
    </location>
</feature>
<dbReference type="PANTHER" id="PTHR32322">
    <property type="entry name" value="INNER MEMBRANE TRANSPORTER"/>
    <property type="match status" value="1"/>
</dbReference>
<evidence type="ECO:0000313" key="8">
    <source>
        <dbReference type="Proteomes" id="UP001524569"/>
    </source>
</evidence>
<evidence type="ECO:0000256" key="2">
    <source>
        <dbReference type="ARBA" id="ARBA00022692"/>
    </source>
</evidence>
<evidence type="ECO:0000259" key="6">
    <source>
        <dbReference type="Pfam" id="PF00892"/>
    </source>
</evidence>
<dbReference type="SUPFAM" id="SSF103481">
    <property type="entry name" value="Multidrug resistance efflux transporter EmrE"/>
    <property type="match status" value="2"/>
</dbReference>
<dbReference type="Pfam" id="PF00892">
    <property type="entry name" value="EamA"/>
    <property type="match status" value="2"/>
</dbReference>
<feature type="domain" description="EamA" evidence="6">
    <location>
        <begin position="9"/>
        <end position="136"/>
    </location>
</feature>
<comment type="caution">
    <text evidence="7">The sequence shown here is derived from an EMBL/GenBank/DDBJ whole genome shotgun (WGS) entry which is preliminary data.</text>
</comment>
<feature type="transmembrane region" description="Helical" evidence="5">
    <location>
        <begin position="7"/>
        <end position="26"/>
    </location>
</feature>
<evidence type="ECO:0000313" key="7">
    <source>
        <dbReference type="EMBL" id="MCQ8183030.1"/>
    </source>
</evidence>
<sequence>MAIADALRLLLLSAIWGGSFLLMRIAAPILGVAYVAEGRVLSASLFLFLLALFRKRLGGLLCNWRYLLVMGFFNVALPFSLFAYAAAVLSTSQLSVLNATAPIWAYAIGLTLGIETFDIKRLCGMVTALCGVVLLFWGLLVATPDQFLLPVISSLCAAFSYGIATNYAKAKATLAPFETAHGSLWAASLLLVPMLFLWPARQMPTAESLLAVAGLGVVCTGVAFPLYYRLIRDIGASSALTVTFLNPVFATLWGALYLAEAVVPRHMFGMAVILVGTALSTGFRVGNLRKRRKPA</sequence>
<feature type="transmembrane region" description="Helical" evidence="5">
    <location>
        <begin position="122"/>
        <end position="141"/>
    </location>
</feature>
<dbReference type="InterPro" id="IPR050638">
    <property type="entry name" value="AA-Vitamin_Transporters"/>
</dbReference>
<organism evidence="7 8">
    <name type="scientific">Methylomonas aurea</name>
    <dbReference type="NCBI Taxonomy" id="2952224"/>
    <lineage>
        <taxon>Bacteria</taxon>
        <taxon>Pseudomonadati</taxon>
        <taxon>Pseudomonadota</taxon>
        <taxon>Gammaproteobacteria</taxon>
        <taxon>Methylococcales</taxon>
        <taxon>Methylococcaceae</taxon>
        <taxon>Methylomonas</taxon>
    </lineage>
</organism>
<evidence type="ECO:0000256" key="4">
    <source>
        <dbReference type="ARBA" id="ARBA00023136"/>
    </source>
</evidence>
<accession>A0ABT1ULC8</accession>
<evidence type="ECO:0000256" key="3">
    <source>
        <dbReference type="ARBA" id="ARBA00022989"/>
    </source>
</evidence>
<name>A0ABT1ULC8_9GAMM</name>
<dbReference type="PANTHER" id="PTHR32322:SF9">
    <property type="entry name" value="AMINO-ACID METABOLITE EFFLUX PUMP-RELATED"/>
    <property type="match status" value="1"/>
</dbReference>
<keyword evidence="3 5" id="KW-1133">Transmembrane helix</keyword>
<feature type="transmembrane region" description="Helical" evidence="5">
    <location>
        <begin position="32"/>
        <end position="53"/>
    </location>
</feature>
<dbReference type="RefSeq" id="WP_256612256.1">
    <property type="nucleotide sequence ID" value="NZ_JANIBM010000034.1"/>
</dbReference>
<dbReference type="EMBL" id="JANIBM010000034">
    <property type="protein sequence ID" value="MCQ8183030.1"/>
    <property type="molecule type" value="Genomic_DNA"/>
</dbReference>
<keyword evidence="2 5" id="KW-0812">Transmembrane</keyword>
<feature type="transmembrane region" description="Helical" evidence="5">
    <location>
        <begin position="265"/>
        <end position="283"/>
    </location>
</feature>
<feature type="transmembrane region" description="Helical" evidence="5">
    <location>
        <begin position="210"/>
        <end position="228"/>
    </location>
</feature>
<dbReference type="InterPro" id="IPR037185">
    <property type="entry name" value="EmrE-like"/>
</dbReference>
<keyword evidence="8" id="KW-1185">Reference proteome</keyword>
<feature type="transmembrane region" description="Helical" evidence="5">
    <location>
        <begin position="95"/>
        <end position="115"/>
    </location>
</feature>
<feature type="transmembrane region" description="Helical" evidence="5">
    <location>
        <begin position="180"/>
        <end position="198"/>
    </location>
</feature>
<feature type="transmembrane region" description="Helical" evidence="5">
    <location>
        <begin position="65"/>
        <end position="89"/>
    </location>
</feature>
<gene>
    <name evidence="7" type="ORF">NP603_18070</name>
</gene>
<reference evidence="7 8" key="1">
    <citation type="submission" date="2022-07" db="EMBL/GenBank/DDBJ databases">
        <title>Methylomonas rivi sp. nov., Methylomonas rosea sp. nov., Methylomonas aureus sp. nov. and Methylomonas subterranea sp. nov., four novel methanotrophs isolated from a freshwater creek and the deep terrestrial subsurface.</title>
        <authorList>
            <person name="Abin C."/>
            <person name="Sankaranarayanan K."/>
            <person name="Garner C."/>
            <person name="Sindelar R."/>
            <person name="Kotary K."/>
            <person name="Garner R."/>
            <person name="Barclay S."/>
            <person name="Lawson P."/>
            <person name="Krumholz L."/>
        </authorList>
    </citation>
    <scope>NUCLEOTIDE SEQUENCE [LARGE SCALE GENOMIC DNA]</scope>
    <source>
        <strain evidence="7 8">SURF-1</strain>
    </source>
</reference>